<dbReference type="EMBL" id="AWQX01000265">
    <property type="protein sequence ID" value="EST24488.1"/>
    <property type="molecule type" value="Genomic_DNA"/>
</dbReference>
<reference evidence="1 2" key="1">
    <citation type="journal article" date="2014" name="Genome Announc.">
        <title>Draft Genome Sequence of Streptomyces roseochromogenes subsp. oscitans DS 12.976, Producer of the Aminocoumarin Antibiotic Clorobiocin.</title>
        <authorList>
            <person name="Ruckert C."/>
            <person name="Kalinowski J."/>
            <person name="Heide L."/>
            <person name="Apel A.K."/>
        </authorList>
    </citation>
    <scope>NUCLEOTIDE SEQUENCE [LARGE SCALE GENOMIC DNA]</scope>
    <source>
        <strain evidence="1 2">DS 12.976</strain>
    </source>
</reference>
<proteinExistence type="predicted"/>
<comment type="caution">
    <text evidence="1">The sequence shown here is derived from an EMBL/GenBank/DDBJ whole genome shotgun (WGS) entry which is preliminary data.</text>
</comment>
<dbReference type="STRING" id="1352936.M878_30445"/>
<dbReference type="AlphaFoldDB" id="V6JXQ7"/>
<dbReference type="PATRIC" id="fig|1352936.5.peg.6343"/>
<protein>
    <submittedName>
        <fullName evidence="1">Uncharacterized protein</fullName>
    </submittedName>
</protein>
<name>V6JXQ7_STRRC</name>
<evidence type="ECO:0000313" key="1">
    <source>
        <dbReference type="EMBL" id="EST24488.1"/>
    </source>
</evidence>
<dbReference type="RefSeq" id="WP_023550797.1">
    <property type="nucleotide sequence ID" value="NZ_CM002285.1"/>
</dbReference>
<dbReference type="Proteomes" id="UP000017984">
    <property type="component" value="Chromosome"/>
</dbReference>
<keyword evidence="2" id="KW-1185">Reference proteome</keyword>
<organism evidence="1 2">
    <name type="scientific">Streptomyces roseochromogenus subsp. oscitans DS 12.976</name>
    <dbReference type="NCBI Taxonomy" id="1352936"/>
    <lineage>
        <taxon>Bacteria</taxon>
        <taxon>Bacillati</taxon>
        <taxon>Actinomycetota</taxon>
        <taxon>Actinomycetes</taxon>
        <taxon>Kitasatosporales</taxon>
        <taxon>Streptomycetaceae</taxon>
        <taxon>Streptomyces</taxon>
    </lineage>
</organism>
<dbReference type="HOGENOM" id="CLU_2939989_0_0_11"/>
<gene>
    <name evidence="1" type="ORF">M878_30445</name>
</gene>
<sequence>MSVLTIQPGESVDDFISRIANTAPEPSSRLLDRVRTLLAIEEPAVTPLCAAPSQITRAAA</sequence>
<accession>V6JXQ7</accession>
<evidence type="ECO:0000313" key="2">
    <source>
        <dbReference type="Proteomes" id="UP000017984"/>
    </source>
</evidence>